<reference evidence="2 3" key="2">
    <citation type="submission" date="2018-11" db="EMBL/GenBank/DDBJ databases">
        <authorList>
            <consortium name="Pathogen Informatics"/>
        </authorList>
    </citation>
    <scope>NUCLEOTIDE SEQUENCE [LARGE SCALE GENOMIC DNA]</scope>
</reference>
<name>A0A0N4XYU5_NIPBR</name>
<feature type="compositionally biased region" description="Basic and acidic residues" evidence="1">
    <location>
        <begin position="40"/>
        <end position="75"/>
    </location>
</feature>
<dbReference type="AlphaFoldDB" id="A0A0N4XYU5"/>
<keyword evidence="3" id="KW-1185">Reference proteome</keyword>
<organism evidence="4">
    <name type="scientific">Nippostrongylus brasiliensis</name>
    <name type="common">Rat hookworm</name>
    <dbReference type="NCBI Taxonomy" id="27835"/>
    <lineage>
        <taxon>Eukaryota</taxon>
        <taxon>Metazoa</taxon>
        <taxon>Ecdysozoa</taxon>
        <taxon>Nematoda</taxon>
        <taxon>Chromadorea</taxon>
        <taxon>Rhabditida</taxon>
        <taxon>Rhabditina</taxon>
        <taxon>Rhabditomorpha</taxon>
        <taxon>Strongyloidea</taxon>
        <taxon>Heligmosomidae</taxon>
        <taxon>Nippostrongylus</taxon>
    </lineage>
</organism>
<feature type="region of interest" description="Disordered" evidence="1">
    <location>
        <begin position="159"/>
        <end position="178"/>
    </location>
</feature>
<protein>
    <submittedName>
        <fullName evidence="2 4">Uncharacterized protein</fullName>
    </submittedName>
</protein>
<dbReference type="WBParaSite" id="NBR_0000828301-mRNA-1">
    <property type="protein sequence ID" value="NBR_0000828301-mRNA-1"/>
    <property type="gene ID" value="NBR_0000828301"/>
</dbReference>
<dbReference type="Proteomes" id="UP000271162">
    <property type="component" value="Unassembled WGS sequence"/>
</dbReference>
<reference evidence="4" key="1">
    <citation type="submission" date="2017-02" db="UniProtKB">
        <authorList>
            <consortium name="WormBaseParasite"/>
        </authorList>
    </citation>
    <scope>IDENTIFICATION</scope>
</reference>
<dbReference type="EMBL" id="UYSL01019986">
    <property type="protein sequence ID" value="VDL71873.1"/>
    <property type="molecule type" value="Genomic_DNA"/>
</dbReference>
<evidence type="ECO:0000313" key="3">
    <source>
        <dbReference type="Proteomes" id="UP000271162"/>
    </source>
</evidence>
<gene>
    <name evidence="2" type="ORF">NBR_LOCUS8284</name>
</gene>
<evidence type="ECO:0000313" key="4">
    <source>
        <dbReference type="WBParaSite" id="NBR_0000828301-mRNA-1"/>
    </source>
</evidence>
<sequence>MPASHHNSKNPRGEGGGGSRGVEEGCKSWKSSYSPDGGEDSDKGDLKLPNCDHDDGEDSDKKDGKGDIKPGRGDETAAGMDGGPAEKWNGGDAAEILAPVRLIGYSLISFGQTRRPTIENSKPYTHLDRYTTETPLAHSYDTHERYSYRKRAIDKECDEKKKEKEEMNENESDAKGPRFKDICDKFVKKHNKDEKIRSVGVRPLNRIPG</sequence>
<proteinExistence type="predicted"/>
<accession>A0A0N4XYU5</accession>
<evidence type="ECO:0000313" key="2">
    <source>
        <dbReference type="EMBL" id="VDL71873.1"/>
    </source>
</evidence>
<feature type="region of interest" description="Disordered" evidence="1">
    <location>
        <begin position="1"/>
        <end position="90"/>
    </location>
</feature>
<evidence type="ECO:0000256" key="1">
    <source>
        <dbReference type="SAM" id="MobiDB-lite"/>
    </source>
</evidence>